<feature type="transmembrane region" description="Helical" evidence="1">
    <location>
        <begin position="377"/>
        <end position="400"/>
    </location>
</feature>
<keyword evidence="1" id="KW-0472">Membrane</keyword>
<evidence type="ECO:0000313" key="3">
    <source>
        <dbReference type="Proteomes" id="UP000069771"/>
    </source>
</evidence>
<feature type="transmembrane region" description="Helical" evidence="1">
    <location>
        <begin position="679"/>
        <end position="702"/>
    </location>
</feature>
<proteinExistence type="predicted"/>
<feature type="transmembrane region" description="Helical" evidence="1">
    <location>
        <begin position="29"/>
        <end position="50"/>
    </location>
</feature>
<accession>A0A140DSB7</accession>
<name>A0A140DSB7_9FIRM</name>
<dbReference type="AlphaFoldDB" id="A0A140DSB7"/>
<reference evidence="2 3" key="1">
    <citation type="journal article" date="2016" name="Gut Pathog.">
        <title>Whole genome sequencing of "Faecalibaculum rodentium" ALO17, isolated from C57BL/6J laboratory mouse feces.</title>
        <authorList>
            <person name="Lim S."/>
            <person name="Chang D.H."/>
            <person name="Ahn S."/>
            <person name="Kim B.C."/>
        </authorList>
    </citation>
    <scope>NUCLEOTIDE SEQUENCE [LARGE SCALE GENOMIC DNA]</scope>
    <source>
        <strain evidence="2 3">Alo17</strain>
    </source>
</reference>
<keyword evidence="3" id="KW-1185">Reference proteome</keyword>
<gene>
    <name evidence="2" type="ORF">AALO17_04100</name>
</gene>
<dbReference type="STRING" id="1702221.AALO17_04100"/>
<sequence length="824" mass="92149">MVYRNRHRNAKRDQTTIGKIIQNPRAARLFSLAMALTMVLVAVSVCIQYRNVQDQRKTQQEWHGAWQAVLMDPDLTALQEASENLVIKKRGSVQTAAMKDGTIAGTGDKQFFEMANLSIKKGRLPETGSEMAAEALWLDERGFSYRIGQKIQIDEKVFTLTGILDSYTANWTAGNHVPQIWITRLDKPEHTLLYMQAKSGYEAVFDEWSPKSGVLVRNMYLEYGYQPFSASSLPWTIATTAAAAGGLGIMFMIVSHWLDSRQLNIIRLKSLGADTGLLMKPMLFLFLGSSVWVLPVMSAVFLAFRPPWFVMAGIAGFWMILLLVLAFAAWVILFHIPSRVSLHAEKGYIPEHLPTGRKTVSCSMLAGRWLWWNWKPAITGSALLAILAGIIAYTATGFWFDTEMEKQVGRKPDFRFYPASAEASVSQAELQKIRTIPGVREMYSYTIRNDLPENDKAYSIGWEGMELSPVYQIPGEYRSQLSLFAFQNNGTDLSPVIIEPDELPPLADVLKHNGINLTDLNNDDALLYLPAFSWTVAGSADCPKIQVFPDNPEIDYGKDVTFRTDVSLAAGQEILIRSPEGQSRTARIPVLVRQPLNYTVDYRGLISDWTSSFSLPYVVIVPKGFFGSESANRVEVWTEGRRDAAIQSDMAALASHSGMKLQNDAVTNEKIIRFFADERLLYCVLTVVVFLVWIFILCWSVIRVRKSIKNFLNRLRRTGTDTRTCLAIRNQIVLRIGLASIVFTGAALTACLWLQLSFIPNLSMITRAAPSLVDPSGQPAGVLWILLRITPATYGFAALSGLLQSLLCMTGTKQAMDIRKINKC</sequence>
<feature type="transmembrane region" description="Helical" evidence="1">
    <location>
        <begin position="782"/>
        <end position="803"/>
    </location>
</feature>
<protein>
    <recommendedName>
        <fullName evidence="4">ABC3 transporter permease protein domain-containing protein</fullName>
    </recommendedName>
</protein>
<evidence type="ECO:0008006" key="4">
    <source>
        <dbReference type="Google" id="ProtNLM"/>
    </source>
</evidence>
<evidence type="ECO:0000313" key="2">
    <source>
        <dbReference type="EMBL" id="AMK53544.1"/>
    </source>
</evidence>
<keyword evidence="1" id="KW-1133">Transmembrane helix</keyword>
<feature type="transmembrane region" description="Helical" evidence="1">
    <location>
        <begin position="308"/>
        <end position="333"/>
    </location>
</feature>
<feature type="transmembrane region" description="Helical" evidence="1">
    <location>
        <begin position="732"/>
        <end position="756"/>
    </location>
</feature>
<evidence type="ECO:0000256" key="1">
    <source>
        <dbReference type="SAM" id="Phobius"/>
    </source>
</evidence>
<dbReference type="KEGG" id="fro:AALO17_04100"/>
<organism evidence="2 3">
    <name type="scientific">Faecalibaculum rodentium</name>
    <dbReference type="NCBI Taxonomy" id="1702221"/>
    <lineage>
        <taxon>Bacteria</taxon>
        <taxon>Bacillati</taxon>
        <taxon>Bacillota</taxon>
        <taxon>Erysipelotrichia</taxon>
        <taxon>Erysipelotrichales</taxon>
        <taxon>Erysipelotrichaceae</taxon>
        <taxon>Faecalibaculum</taxon>
    </lineage>
</organism>
<feature type="transmembrane region" description="Helical" evidence="1">
    <location>
        <begin position="235"/>
        <end position="258"/>
    </location>
</feature>
<dbReference type="Proteomes" id="UP000069771">
    <property type="component" value="Chromosome"/>
</dbReference>
<feature type="transmembrane region" description="Helical" evidence="1">
    <location>
        <begin position="278"/>
        <end position="302"/>
    </location>
</feature>
<keyword evidence="1" id="KW-0812">Transmembrane</keyword>
<dbReference type="EMBL" id="CP011391">
    <property type="protein sequence ID" value="AMK53544.1"/>
    <property type="molecule type" value="Genomic_DNA"/>
</dbReference>